<evidence type="ECO:0000313" key="2">
    <source>
        <dbReference type="Proteomes" id="UP001186974"/>
    </source>
</evidence>
<dbReference type="EMBL" id="JAWDJW010006769">
    <property type="protein sequence ID" value="KAK3063642.1"/>
    <property type="molecule type" value="Genomic_DNA"/>
</dbReference>
<dbReference type="Proteomes" id="UP001186974">
    <property type="component" value="Unassembled WGS sequence"/>
</dbReference>
<protein>
    <submittedName>
        <fullName evidence="1">Uncharacterized protein</fullName>
    </submittedName>
</protein>
<organism evidence="1 2">
    <name type="scientific">Coniosporium uncinatum</name>
    <dbReference type="NCBI Taxonomy" id="93489"/>
    <lineage>
        <taxon>Eukaryota</taxon>
        <taxon>Fungi</taxon>
        <taxon>Dikarya</taxon>
        <taxon>Ascomycota</taxon>
        <taxon>Pezizomycotina</taxon>
        <taxon>Dothideomycetes</taxon>
        <taxon>Dothideomycetes incertae sedis</taxon>
        <taxon>Coniosporium</taxon>
    </lineage>
</organism>
<sequence>MTDIFPLLSLSAELRNMIYECAADWSDYHIEQQRIQKSIDARVLQFDARTASSALLSRGHSKRDAIDVGDFVLPPLIRPEQPRLRTPTVLLINQQIASEARDVRKKLPQNILSWMGPGDLDRLHYQTYLSQYISTAALQSICIVAIDHLGKNSHLKGWIFDFKMISILASIWKKKHALKHIIVHLPRGSCAFSRQCFPYYDNVSNPVYTAIITVLNLLRRLWSFAGSHNLP</sequence>
<reference evidence="1" key="1">
    <citation type="submission" date="2024-09" db="EMBL/GenBank/DDBJ databases">
        <title>Black Yeasts Isolated from many extreme environments.</title>
        <authorList>
            <person name="Coleine C."/>
            <person name="Stajich J.E."/>
            <person name="Selbmann L."/>
        </authorList>
    </citation>
    <scope>NUCLEOTIDE SEQUENCE</scope>
    <source>
        <strain evidence="1">CCFEE 5737</strain>
    </source>
</reference>
<keyword evidence="2" id="KW-1185">Reference proteome</keyword>
<gene>
    <name evidence="1" type="ORF">LTS18_013889</name>
</gene>
<comment type="caution">
    <text evidence="1">The sequence shown here is derived from an EMBL/GenBank/DDBJ whole genome shotgun (WGS) entry which is preliminary data.</text>
</comment>
<accession>A0ACC3D8P9</accession>
<name>A0ACC3D8P9_9PEZI</name>
<evidence type="ECO:0000313" key="1">
    <source>
        <dbReference type="EMBL" id="KAK3063642.1"/>
    </source>
</evidence>
<proteinExistence type="predicted"/>